<dbReference type="PANTHER" id="PTHR42932:SF1">
    <property type="entry name" value="GENERAL STRESS PROTEIN 20U"/>
    <property type="match status" value="1"/>
</dbReference>
<feature type="domain" description="Ferritin/DPS" evidence="3">
    <location>
        <begin position="32"/>
        <end position="173"/>
    </location>
</feature>
<dbReference type="CDD" id="cd01043">
    <property type="entry name" value="DPS"/>
    <property type="match status" value="1"/>
</dbReference>
<evidence type="ECO:0000256" key="1">
    <source>
        <dbReference type="ARBA" id="ARBA00009497"/>
    </source>
</evidence>
<reference evidence="4 5" key="1">
    <citation type="journal article" date="2019" name="Int. J. Syst. Evol. Microbiol.">
        <title>The Global Catalogue of Microorganisms (GCM) 10K type strain sequencing project: providing services to taxonomists for standard genome sequencing and annotation.</title>
        <authorList>
            <consortium name="The Broad Institute Genomics Platform"/>
            <consortium name="The Broad Institute Genome Sequencing Center for Infectious Disease"/>
            <person name="Wu L."/>
            <person name="Ma J."/>
        </authorList>
    </citation>
    <scope>NUCLEOTIDE SEQUENCE [LARGE SCALE GENOMIC DNA]</scope>
    <source>
        <strain evidence="4 5">DT85</strain>
    </source>
</reference>
<evidence type="ECO:0000313" key="5">
    <source>
        <dbReference type="Proteomes" id="UP001596398"/>
    </source>
</evidence>
<protein>
    <submittedName>
        <fullName evidence="4">DNA starvation/stationary phase protection protein DpsA</fullName>
        <ecNumber evidence="4">1.16.-.-</ecNumber>
    </submittedName>
</protein>
<dbReference type="Gene3D" id="1.20.1260.10">
    <property type="match status" value="1"/>
</dbReference>
<keyword evidence="5" id="KW-1185">Reference proteome</keyword>
<organism evidence="4 5">
    <name type="scientific">Halosegnis marinus</name>
    <dbReference type="NCBI Taxonomy" id="3034023"/>
    <lineage>
        <taxon>Archaea</taxon>
        <taxon>Methanobacteriati</taxon>
        <taxon>Methanobacteriota</taxon>
        <taxon>Stenosarchaea group</taxon>
        <taxon>Halobacteria</taxon>
        <taxon>Halobacteriales</taxon>
        <taxon>Natronomonadaceae</taxon>
        <taxon>Halosegnis</taxon>
    </lineage>
</organism>
<comment type="caution">
    <text evidence="4">The sequence shown here is derived from an EMBL/GenBank/DDBJ whole genome shotgun (WGS) entry which is preliminary data.</text>
</comment>
<dbReference type="NCBIfam" id="NF041388">
    <property type="entry name" value="DNAstvprot_Halo"/>
    <property type="match status" value="1"/>
</dbReference>
<dbReference type="InterPro" id="IPR002177">
    <property type="entry name" value="DPS_DNA-bd"/>
</dbReference>
<proteinExistence type="inferred from homology"/>
<dbReference type="PIRSF" id="PIRSF005900">
    <property type="entry name" value="Dps"/>
    <property type="match status" value="1"/>
</dbReference>
<dbReference type="AlphaFoldDB" id="A0ABD5ZRV0"/>
<dbReference type="InterPro" id="IPR054862">
    <property type="entry name" value="DNA_prot_starvation"/>
</dbReference>
<evidence type="ECO:0000256" key="2">
    <source>
        <dbReference type="RuleBase" id="RU003875"/>
    </source>
</evidence>
<dbReference type="EMBL" id="JBHTAP010000001">
    <property type="protein sequence ID" value="MFC7236309.1"/>
    <property type="molecule type" value="Genomic_DNA"/>
</dbReference>
<dbReference type="RefSeq" id="WP_276234466.1">
    <property type="nucleotide sequence ID" value="NZ_CP119802.1"/>
</dbReference>
<dbReference type="EC" id="1.16.-.-" evidence="4"/>
<evidence type="ECO:0000313" key="4">
    <source>
        <dbReference type="EMBL" id="MFC7236309.1"/>
    </source>
</evidence>
<sequence>MSTHEEQLRQRSGEIEENALRLDEGKAEQVVDALNTDLAAAYVAYHQVKKHHWNVEGSEFRDIHVYLGEVAADLEAAADEFAERAQALGGVPLSGGAAFEDHAPVEPEGEDVYDIRTSLAHDMAMFGDVIETLRDHIALVEGFGDYTTGETLRRNLETMEEHAHHFQHYLEDDTLVTEESLR</sequence>
<name>A0ABD5ZRV0_9EURY</name>
<dbReference type="InterPro" id="IPR009078">
    <property type="entry name" value="Ferritin-like_SF"/>
</dbReference>
<dbReference type="GeneID" id="79268023"/>
<dbReference type="InterPro" id="IPR012347">
    <property type="entry name" value="Ferritin-like"/>
</dbReference>
<dbReference type="Pfam" id="PF00210">
    <property type="entry name" value="Ferritin"/>
    <property type="match status" value="1"/>
</dbReference>
<dbReference type="PRINTS" id="PR01346">
    <property type="entry name" value="HELNAPAPROT"/>
</dbReference>
<dbReference type="SUPFAM" id="SSF47240">
    <property type="entry name" value="Ferritin-like"/>
    <property type="match status" value="1"/>
</dbReference>
<dbReference type="GO" id="GO:0016491">
    <property type="term" value="F:oxidoreductase activity"/>
    <property type="evidence" value="ECO:0007669"/>
    <property type="project" value="UniProtKB-KW"/>
</dbReference>
<evidence type="ECO:0000259" key="3">
    <source>
        <dbReference type="Pfam" id="PF00210"/>
    </source>
</evidence>
<comment type="similarity">
    <text evidence="1 2">Belongs to the Dps family.</text>
</comment>
<dbReference type="InterPro" id="IPR008331">
    <property type="entry name" value="Ferritin_DPS_dom"/>
</dbReference>
<accession>A0ABD5ZRV0</accession>
<keyword evidence="4" id="KW-0560">Oxidoreductase</keyword>
<dbReference type="Proteomes" id="UP001596398">
    <property type="component" value="Unassembled WGS sequence"/>
</dbReference>
<dbReference type="PANTHER" id="PTHR42932">
    <property type="entry name" value="GENERAL STRESS PROTEIN 20U"/>
    <property type="match status" value="1"/>
</dbReference>
<gene>
    <name evidence="4" type="primary">dpsA</name>
    <name evidence="4" type="ORF">ACFQJ4_13390</name>
</gene>